<name>A0ACB7GCR7_MANES</name>
<proteinExistence type="predicted"/>
<gene>
    <name evidence="1" type="ORF">MANES_15G188000v8</name>
</gene>
<accession>A0ACB7GCR7</accession>
<keyword evidence="2" id="KW-1185">Reference proteome</keyword>
<comment type="caution">
    <text evidence="1">The sequence shown here is derived from an EMBL/GenBank/DDBJ whole genome shotgun (WGS) entry which is preliminary data.</text>
</comment>
<evidence type="ECO:0000313" key="1">
    <source>
        <dbReference type="EMBL" id="KAG8638113.1"/>
    </source>
</evidence>
<sequence length="85" mass="9760">MLQVLYVHVITIRGIQRIMAKILNIILIFLHSFVFLEGVSFPHVNSPCSIQVSGPPSFLSSGKWNALVLAIRRLIYRPLFRRREA</sequence>
<reference evidence="2" key="1">
    <citation type="journal article" date="2016" name="Nat. Biotechnol.">
        <title>Sequencing wild and cultivated cassava and related species reveals extensive interspecific hybridization and genetic diversity.</title>
        <authorList>
            <person name="Bredeson J.V."/>
            <person name="Lyons J.B."/>
            <person name="Prochnik S.E."/>
            <person name="Wu G.A."/>
            <person name="Ha C.M."/>
            <person name="Edsinger-Gonzales E."/>
            <person name="Grimwood J."/>
            <person name="Schmutz J."/>
            <person name="Rabbi I.Y."/>
            <person name="Egesi C."/>
            <person name="Nauluvula P."/>
            <person name="Lebot V."/>
            <person name="Ndunguru J."/>
            <person name="Mkamilo G."/>
            <person name="Bart R.S."/>
            <person name="Setter T.L."/>
            <person name="Gleadow R.M."/>
            <person name="Kulakow P."/>
            <person name="Ferguson M.E."/>
            <person name="Rounsley S."/>
            <person name="Rokhsar D.S."/>
        </authorList>
    </citation>
    <scope>NUCLEOTIDE SEQUENCE [LARGE SCALE GENOMIC DNA]</scope>
    <source>
        <strain evidence="2">cv. AM560-2</strain>
    </source>
</reference>
<protein>
    <submittedName>
        <fullName evidence="1">Uncharacterized protein</fullName>
    </submittedName>
</protein>
<evidence type="ECO:0000313" key="2">
    <source>
        <dbReference type="Proteomes" id="UP000091857"/>
    </source>
</evidence>
<dbReference type="Proteomes" id="UP000091857">
    <property type="component" value="Chromosome 15"/>
</dbReference>
<organism evidence="1 2">
    <name type="scientific">Manihot esculenta</name>
    <name type="common">Cassava</name>
    <name type="synonym">Jatropha manihot</name>
    <dbReference type="NCBI Taxonomy" id="3983"/>
    <lineage>
        <taxon>Eukaryota</taxon>
        <taxon>Viridiplantae</taxon>
        <taxon>Streptophyta</taxon>
        <taxon>Embryophyta</taxon>
        <taxon>Tracheophyta</taxon>
        <taxon>Spermatophyta</taxon>
        <taxon>Magnoliopsida</taxon>
        <taxon>eudicotyledons</taxon>
        <taxon>Gunneridae</taxon>
        <taxon>Pentapetalae</taxon>
        <taxon>rosids</taxon>
        <taxon>fabids</taxon>
        <taxon>Malpighiales</taxon>
        <taxon>Euphorbiaceae</taxon>
        <taxon>Crotonoideae</taxon>
        <taxon>Manihoteae</taxon>
        <taxon>Manihot</taxon>
    </lineage>
</organism>
<dbReference type="EMBL" id="CM004401">
    <property type="protein sequence ID" value="KAG8638113.1"/>
    <property type="molecule type" value="Genomic_DNA"/>
</dbReference>